<dbReference type="AlphaFoldDB" id="A0A9D9E2L9"/>
<dbReference type="GO" id="GO:0051536">
    <property type="term" value="F:iron-sulfur cluster binding"/>
    <property type="evidence" value="ECO:0007669"/>
    <property type="project" value="UniProtKB-KW"/>
</dbReference>
<dbReference type="InterPro" id="IPR017896">
    <property type="entry name" value="4Fe4S_Fe-S-bd"/>
</dbReference>
<dbReference type="NCBIfam" id="NF038196">
    <property type="entry name" value="ferrodoxin_EFR1"/>
    <property type="match status" value="1"/>
</dbReference>
<keyword evidence="1" id="KW-0479">Metal-binding</keyword>
<dbReference type="SUPFAM" id="SSF54862">
    <property type="entry name" value="4Fe-4S ferredoxins"/>
    <property type="match status" value="1"/>
</dbReference>
<dbReference type="Proteomes" id="UP000823636">
    <property type="component" value="Unassembled WGS sequence"/>
</dbReference>
<dbReference type="SUPFAM" id="SSF52218">
    <property type="entry name" value="Flavoproteins"/>
    <property type="match status" value="1"/>
</dbReference>
<dbReference type="PROSITE" id="PS00198">
    <property type="entry name" value="4FE4S_FER_1"/>
    <property type="match status" value="1"/>
</dbReference>
<comment type="caution">
    <text evidence="5">The sequence shown here is derived from an EMBL/GenBank/DDBJ whole genome shotgun (WGS) entry which is preliminary data.</text>
</comment>
<evidence type="ECO:0000259" key="4">
    <source>
        <dbReference type="PROSITE" id="PS51379"/>
    </source>
</evidence>
<reference evidence="5" key="2">
    <citation type="journal article" date="2021" name="PeerJ">
        <title>Extensive microbial diversity within the chicken gut microbiome revealed by metagenomics and culture.</title>
        <authorList>
            <person name="Gilroy R."/>
            <person name="Ravi A."/>
            <person name="Getino M."/>
            <person name="Pursley I."/>
            <person name="Horton D.L."/>
            <person name="Alikhan N.F."/>
            <person name="Baker D."/>
            <person name="Gharbi K."/>
            <person name="Hall N."/>
            <person name="Watson M."/>
            <person name="Adriaenssens E.M."/>
            <person name="Foster-Nyarko E."/>
            <person name="Jarju S."/>
            <person name="Secka A."/>
            <person name="Antonio M."/>
            <person name="Oren A."/>
            <person name="Chaudhuri R.R."/>
            <person name="La Ragione R."/>
            <person name="Hildebrand F."/>
            <person name="Pallen M.J."/>
        </authorList>
    </citation>
    <scope>NUCLEOTIDE SEQUENCE</scope>
    <source>
        <strain evidence="5">G3-4614</strain>
    </source>
</reference>
<dbReference type="EMBL" id="JADIMW010000034">
    <property type="protein sequence ID" value="MBO8437943.1"/>
    <property type="molecule type" value="Genomic_DNA"/>
</dbReference>
<dbReference type="InterPro" id="IPR047964">
    <property type="entry name" value="EFR1-like"/>
</dbReference>
<feature type="domain" description="4Fe-4S ferredoxin-type" evidence="4">
    <location>
        <begin position="185"/>
        <end position="214"/>
    </location>
</feature>
<evidence type="ECO:0000256" key="1">
    <source>
        <dbReference type="ARBA" id="ARBA00022723"/>
    </source>
</evidence>
<reference evidence="5" key="1">
    <citation type="submission" date="2020-10" db="EMBL/GenBank/DDBJ databases">
        <authorList>
            <person name="Gilroy R."/>
        </authorList>
    </citation>
    <scope>NUCLEOTIDE SEQUENCE</scope>
    <source>
        <strain evidence="5">G3-4614</strain>
    </source>
</reference>
<dbReference type="PROSITE" id="PS51379">
    <property type="entry name" value="4FE4S_FER_2"/>
    <property type="match status" value="2"/>
</dbReference>
<organism evidence="5 6">
    <name type="scientific">Candidatus Caccoplasma merdipullorum</name>
    <dbReference type="NCBI Taxonomy" id="2840718"/>
    <lineage>
        <taxon>Bacteria</taxon>
        <taxon>Pseudomonadati</taxon>
        <taxon>Bacteroidota</taxon>
        <taxon>Bacteroidia</taxon>
        <taxon>Bacteroidales</taxon>
        <taxon>Bacteroidaceae</taxon>
        <taxon>Bacteroidaceae incertae sedis</taxon>
        <taxon>Candidatus Caccoplasma</taxon>
    </lineage>
</organism>
<sequence>MIFYFSGTGNSKWVADSIADNTGEHTLSMAEAIHGRDFIFELSDDEVLGFVFPVHAWGLPLIVIRFISQIRIVNYSCQYVFFVMTCGDDTGLAPNLFVKALNRHGLHCNGGFSVQMPNSYILMPGFDIDSKAVQKDKLAKGSERVKEISAYINNRKNRFACHKGVFPALKTYILKPLFFKYMIDDKPFHIEGACDMCRVCEHSCPVSNIHLKGGEPVWSGHCIMCLACIHRCPSGIIQYGNRTQNKGRYFLNYKECIK</sequence>
<evidence type="ECO:0000256" key="3">
    <source>
        <dbReference type="ARBA" id="ARBA00023014"/>
    </source>
</evidence>
<name>A0A9D9E2L9_9BACT</name>
<feature type="domain" description="4Fe-4S ferredoxin-type" evidence="4">
    <location>
        <begin position="222"/>
        <end position="242"/>
    </location>
</feature>
<keyword evidence="2" id="KW-0408">Iron</keyword>
<dbReference type="InterPro" id="IPR017900">
    <property type="entry name" value="4Fe4S_Fe_S_CS"/>
</dbReference>
<evidence type="ECO:0000313" key="6">
    <source>
        <dbReference type="Proteomes" id="UP000823636"/>
    </source>
</evidence>
<protein>
    <submittedName>
        <fullName evidence="5">EFR1 family ferrodoxin</fullName>
    </submittedName>
</protein>
<gene>
    <name evidence="5" type="ORF">IAC54_03470</name>
</gene>
<dbReference type="Gene3D" id="3.40.50.360">
    <property type="match status" value="1"/>
</dbReference>
<evidence type="ECO:0000313" key="5">
    <source>
        <dbReference type="EMBL" id="MBO8437943.1"/>
    </source>
</evidence>
<dbReference type="InterPro" id="IPR029039">
    <property type="entry name" value="Flavoprotein-like_sf"/>
</dbReference>
<dbReference type="Gene3D" id="3.30.70.20">
    <property type="match status" value="1"/>
</dbReference>
<accession>A0A9D9E2L9</accession>
<evidence type="ECO:0000256" key="2">
    <source>
        <dbReference type="ARBA" id="ARBA00023004"/>
    </source>
</evidence>
<dbReference type="GO" id="GO:0046872">
    <property type="term" value="F:metal ion binding"/>
    <property type="evidence" value="ECO:0007669"/>
    <property type="project" value="UniProtKB-KW"/>
</dbReference>
<proteinExistence type="predicted"/>
<keyword evidence="3" id="KW-0411">Iron-sulfur</keyword>